<dbReference type="InterPro" id="IPR017900">
    <property type="entry name" value="4Fe4S_Fe_S_CS"/>
</dbReference>
<organism evidence="5 6">
    <name type="scientific">Halonatronomonas betaini</name>
    <dbReference type="NCBI Taxonomy" id="2778430"/>
    <lineage>
        <taxon>Bacteria</taxon>
        <taxon>Bacillati</taxon>
        <taxon>Bacillota</taxon>
        <taxon>Clostridia</taxon>
        <taxon>Halanaerobiales</taxon>
        <taxon>Halarsenatibacteraceae</taxon>
        <taxon>Halonatronomonas</taxon>
    </lineage>
</organism>
<keyword evidence="2" id="KW-0408">Iron</keyword>
<protein>
    <submittedName>
        <fullName evidence="5">Aldo/keto reductase</fullName>
    </submittedName>
</protein>
<name>A0A931AU29_9FIRM</name>
<dbReference type="Pfam" id="PF00248">
    <property type="entry name" value="Aldo_ket_red"/>
    <property type="match status" value="1"/>
</dbReference>
<dbReference type="Pfam" id="PF13187">
    <property type="entry name" value="Fer4_9"/>
    <property type="match status" value="1"/>
</dbReference>
<evidence type="ECO:0000256" key="3">
    <source>
        <dbReference type="ARBA" id="ARBA00023014"/>
    </source>
</evidence>
<feature type="domain" description="4Fe-4S ferredoxin-type" evidence="4">
    <location>
        <begin position="349"/>
        <end position="378"/>
    </location>
</feature>
<dbReference type="PANTHER" id="PTHR43312:SF2">
    <property type="entry name" value="OXIDOREDUCTASE"/>
    <property type="match status" value="1"/>
</dbReference>
<dbReference type="InterPro" id="IPR017896">
    <property type="entry name" value="4Fe4S_Fe-S-bd"/>
</dbReference>
<dbReference type="EMBL" id="JADPIE010000008">
    <property type="protein sequence ID" value="MBF8437931.1"/>
    <property type="molecule type" value="Genomic_DNA"/>
</dbReference>
<dbReference type="PROSITE" id="PS00198">
    <property type="entry name" value="4FE4S_FER_1"/>
    <property type="match status" value="1"/>
</dbReference>
<dbReference type="Proteomes" id="UP000621436">
    <property type="component" value="Unassembled WGS sequence"/>
</dbReference>
<dbReference type="InterPro" id="IPR053135">
    <property type="entry name" value="AKR2_Oxidoreductase"/>
</dbReference>
<keyword evidence="6" id="KW-1185">Reference proteome</keyword>
<sequence length="389" mass="45040">MHYRKMGKINEELSALGFGAMRLPTLDDDNEIIDAGKATEMLDYALNNGVNYIDTAWPYHGGNSEEFVGNYLADLKTRKNSPDLSRKDLYIATKLPVWLVESHEDADEYLEKQLNNLQTDYIDFFLLHALSYDRWDDMEKIEIVKWLKEKKAEGKVKYIGFSFHDELKLFKEIVDYTDAWDFCQIQYNYIDLEYQAGKEGMHYAADKGLGVIIMEPLRGGLLARKPPQEILDIWEESEQNISAAARALQWLWDQKDVGIVLSGMNKLYEVKENIETASKSGLDALPKKEIKLVEKAGRIYKEIAPVDCTGCNYCMPCPESVWIPRVFDYYNQAHIYDNYKEMSEKYFELKEENQADNCIACLVCEDKCPQDLPISELMTEIDQYFSKAK</sequence>
<evidence type="ECO:0000313" key="6">
    <source>
        <dbReference type="Proteomes" id="UP000621436"/>
    </source>
</evidence>
<proteinExistence type="predicted"/>
<dbReference type="InterPro" id="IPR036812">
    <property type="entry name" value="NAD(P)_OxRdtase_dom_sf"/>
</dbReference>
<gene>
    <name evidence="5" type="ORF">I0Q91_12625</name>
</gene>
<dbReference type="GO" id="GO:0046872">
    <property type="term" value="F:metal ion binding"/>
    <property type="evidence" value="ECO:0007669"/>
    <property type="project" value="UniProtKB-KW"/>
</dbReference>
<evidence type="ECO:0000256" key="1">
    <source>
        <dbReference type="ARBA" id="ARBA00022723"/>
    </source>
</evidence>
<dbReference type="PROSITE" id="PS51379">
    <property type="entry name" value="4FE4S_FER_2"/>
    <property type="match status" value="1"/>
</dbReference>
<reference evidence="5" key="1">
    <citation type="submission" date="2020-11" db="EMBL/GenBank/DDBJ databases">
        <title>Halonatronomonas betainensis gen. nov., sp. nov. a novel haloalkaliphilic representative of the family Halanaerobiacae capable of betaine degradation.</title>
        <authorList>
            <person name="Boltyanskaya Y."/>
            <person name="Kevbrin V."/>
            <person name="Detkova E."/>
            <person name="Grouzdev D.S."/>
            <person name="Koziaeva V."/>
            <person name="Zhilina T."/>
        </authorList>
    </citation>
    <scope>NUCLEOTIDE SEQUENCE</scope>
    <source>
        <strain evidence="5">Z-7014</strain>
    </source>
</reference>
<keyword evidence="3" id="KW-0411">Iron-sulfur</keyword>
<dbReference type="GO" id="GO:0051536">
    <property type="term" value="F:iron-sulfur cluster binding"/>
    <property type="evidence" value="ECO:0007669"/>
    <property type="project" value="UniProtKB-KW"/>
</dbReference>
<accession>A0A931AU29</accession>
<dbReference type="SUPFAM" id="SSF51430">
    <property type="entry name" value="NAD(P)-linked oxidoreductase"/>
    <property type="match status" value="1"/>
</dbReference>
<comment type="caution">
    <text evidence="5">The sequence shown here is derived from an EMBL/GenBank/DDBJ whole genome shotgun (WGS) entry which is preliminary data.</text>
</comment>
<dbReference type="CDD" id="cd19096">
    <property type="entry name" value="AKR_Fe-S_oxidoreductase"/>
    <property type="match status" value="1"/>
</dbReference>
<dbReference type="Gene3D" id="3.20.20.100">
    <property type="entry name" value="NADP-dependent oxidoreductase domain"/>
    <property type="match status" value="1"/>
</dbReference>
<dbReference type="AlphaFoldDB" id="A0A931AU29"/>
<dbReference type="RefSeq" id="WP_270454991.1">
    <property type="nucleotide sequence ID" value="NZ_JADPIE010000008.1"/>
</dbReference>
<keyword evidence="1" id="KW-0479">Metal-binding</keyword>
<evidence type="ECO:0000259" key="4">
    <source>
        <dbReference type="PROSITE" id="PS51379"/>
    </source>
</evidence>
<dbReference type="InterPro" id="IPR023210">
    <property type="entry name" value="NADP_OxRdtase_dom"/>
</dbReference>
<dbReference type="PANTHER" id="PTHR43312">
    <property type="entry name" value="D-THREO-ALDOSE 1-DEHYDROGENASE"/>
    <property type="match status" value="1"/>
</dbReference>
<evidence type="ECO:0000313" key="5">
    <source>
        <dbReference type="EMBL" id="MBF8437931.1"/>
    </source>
</evidence>
<evidence type="ECO:0000256" key="2">
    <source>
        <dbReference type="ARBA" id="ARBA00023004"/>
    </source>
</evidence>